<proteinExistence type="predicted"/>
<keyword evidence="2" id="KW-0732">Signal</keyword>
<accession>A0ABS5RXE8</accession>
<dbReference type="Gene3D" id="3.10.620.30">
    <property type="match status" value="1"/>
</dbReference>
<dbReference type="Pfam" id="PF06035">
    <property type="entry name" value="Peptidase_C93"/>
    <property type="match status" value="1"/>
</dbReference>
<keyword evidence="4" id="KW-1185">Reference proteome</keyword>
<evidence type="ECO:0000313" key="3">
    <source>
        <dbReference type="EMBL" id="MBS9721706.1"/>
    </source>
</evidence>
<gene>
    <name evidence="3" type="ORF">JYU29_13535</name>
</gene>
<comment type="caution">
    <text evidence="3">The sequence shown here is derived from an EMBL/GenBank/DDBJ whole genome shotgun (WGS) entry which is preliminary data.</text>
</comment>
<dbReference type="Proteomes" id="UP001297272">
    <property type="component" value="Unassembled WGS sequence"/>
</dbReference>
<feature type="region of interest" description="Disordered" evidence="1">
    <location>
        <begin position="182"/>
        <end position="203"/>
    </location>
</feature>
<dbReference type="PANTHER" id="PTHR39327:SF1">
    <property type="entry name" value="BLR5470 PROTEIN"/>
    <property type="match status" value="1"/>
</dbReference>
<evidence type="ECO:0000256" key="1">
    <source>
        <dbReference type="SAM" id="MobiDB-lite"/>
    </source>
</evidence>
<feature type="signal peptide" evidence="2">
    <location>
        <begin position="1"/>
        <end position="22"/>
    </location>
</feature>
<reference evidence="3 4" key="1">
    <citation type="submission" date="2021-03" db="EMBL/GenBank/DDBJ databases">
        <title>Tianweitania aestuarii sp. nov., isolated from a tidal flat.</title>
        <authorList>
            <person name="Park S."/>
            <person name="Yoon J.-H."/>
        </authorList>
    </citation>
    <scope>NUCLEOTIDE SEQUENCE [LARGE SCALE GENOMIC DNA]</scope>
    <source>
        <strain evidence="3 4">BSSL-BM11</strain>
    </source>
</reference>
<sequence>MLFAGALVASVVSVSAGGQANAAAMDVGGITSQPIGHYEFCKRYPGECAIRSSNVKPLALTDATFGLIVRVNLTVNRSVEPVSDNDLYGRQEWWAYPNEGGQRGDCEDFALQKRRILMQRGISSANLLMTVVRKPDGEGHAVLTVRTDHGDYILDNLNDQVLAWEQTGYRFLKRQAENHSGRWNSIRGGSTPPLVGAVRSTTK</sequence>
<feature type="chain" id="PRO_5046229096" evidence="2">
    <location>
        <begin position="23"/>
        <end position="203"/>
    </location>
</feature>
<dbReference type="EMBL" id="JAFMNX010000003">
    <property type="protein sequence ID" value="MBS9721706.1"/>
    <property type="molecule type" value="Genomic_DNA"/>
</dbReference>
<evidence type="ECO:0000256" key="2">
    <source>
        <dbReference type="SAM" id="SignalP"/>
    </source>
</evidence>
<organism evidence="3 4">
    <name type="scientific">Tianweitania aestuarii</name>
    <dbReference type="NCBI Taxonomy" id="2814886"/>
    <lineage>
        <taxon>Bacteria</taxon>
        <taxon>Pseudomonadati</taxon>
        <taxon>Pseudomonadota</taxon>
        <taxon>Alphaproteobacteria</taxon>
        <taxon>Hyphomicrobiales</taxon>
        <taxon>Phyllobacteriaceae</taxon>
        <taxon>Tianweitania</taxon>
    </lineage>
</organism>
<dbReference type="InterPro" id="IPR010319">
    <property type="entry name" value="Transglutaminase-like_Cys_pept"/>
</dbReference>
<name>A0ABS5RXE8_9HYPH</name>
<dbReference type="PANTHER" id="PTHR39327">
    <property type="match status" value="1"/>
</dbReference>
<protein>
    <submittedName>
        <fullName evidence="3">Transglutaminase-like cysteine peptidase</fullName>
    </submittedName>
</protein>
<evidence type="ECO:0000313" key="4">
    <source>
        <dbReference type="Proteomes" id="UP001297272"/>
    </source>
</evidence>